<feature type="binding site" evidence="22">
    <location>
        <position position="834"/>
    </location>
    <ligand>
        <name>ATP</name>
        <dbReference type="ChEBI" id="CHEBI:30616"/>
    </ligand>
</feature>
<evidence type="ECO:0000256" key="18">
    <source>
        <dbReference type="ARBA" id="ARBA00023170"/>
    </source>
</evidence>
<feature type="signal peptide" evidence="24">
    <location>
        <begin position="1"/>
        <end position="27"/>
    </location>
</feature>
<evidence type="ECO:0000256" key="17">
    <source>
        <dbReference type="ARBA" id="ARBA00023136"/>
    </source>
</evidence>
<comment type="catalytic activity">
    <reaction evidence="20">
        <text>L-threonyl-[protein] + ATP = O-phospho-L-threonyl-[protein] + ADP + H(+)</text>
        <dbReference type="Rhea" id="RHEA:46608"/>
        <dbReference type="Rhea" id="RHEA-COMP:11060"/>
        <dbReference type="Rhea" id="RHEA-COMP:11605"/>
        <dbReference type="ChEBI" id="CHEBI:15378"/>
        <dbReference type="ChEBI" id="CHEBI:30013"/>
        <dbReference type="ChEBI" id="CHEBI:30616"/>
        <dbReference type="ChEBI" id="CHEBI:61977"/>
        <dbReference type="ChEBI" id="CHEBI:456216"/>
        <dbReference type="EC" id="2.7.11.1"/>
    </reaction>
</comment>
<evidence type="ECO:0000256" key="5">
    <source>
        <dbReference type="ARBA" id="ARBA00022475"/>
    </source>
</evidence>
<dbReference type="SUPFAM" id="SSF56112">
    <property type="entry name" value="Protein kinase-like (PK-like)"/>
    <property type="match status" value="1"/>
</dbReference>
<evidence type="ECO:0000256" key="6">
    <source>
        <dbReference type="ARBA" id="ARBA00022527"/>
    </source>
</evidence>
<keyword evidence="8" id="KW-0433">Leucine-rich repeat</keyword>
<proteinExistence type="inferred from homology"/>
<dbReference type="Pfam" id="PF23598">
    <property type="entry name" value="LRR_14"/>
    <property type="match status" value="1"/>
</dbReference>
<keyword evidence="9" id="KW-0808">Transferase</keyword>
<dbReference type="FunFam" id="3.80.10.10:FF:000627">
    <property type="entry name" value="Probable leucine-rich repeat receptor-like protein kinase At2g33170"/>
    <property type="match status" value="1"/>
</dbReference>
<keyword evidence="6" id="KW-0723">Serine/threonine-protein kinase</keyword>
<evidence type="ECO:0000256" key="13">
    <source>
        <dbReference type="ARBA" id="ARBA00022741"/>
    </source>
</evidence>
<evidence type="ECO:0000313" key="26">
    <source>
        <dbReference type="EMBL" id="CAI9095048.1"/>
    </source>
</evidence>
<reference evidence="26" key="1">
    <citation type="submission" date="2023-03" db="EMBL/GenBank/DDBJ databases">
        <authorList>
            <person name="Julca I."/>
        </authorList>
    </citation>
    <scope>NUCLEOTIDE SEQUENCE</scope>
</reference>
<dbReference type="InterPro" id="IPR008271">
    <property type="entry name" value="Ser/Thr_kinase_AS"/>
</dbReference>
<organism evidence="26 27">
    <name type="scientific">Oldenlandia corymbosa var. corymbosa</name>
    <dbReference type="NCBI Taxonomy" id="529605"/>
    <lineage>
        <taxon>Eukaryota</taxon>
        <taxon>Viridiplantae</taxon>
        <taxon>Streptophyta</taxon>
        <taxon>Embryophyta</taxon>
        <taxon>Tracheophyta</taxon>
        <taxon>Spermatophyta</taxon>
        <taxon>Magnoliopsida</taxon>
        <taxon>eudicotyledons</taxon>
        <taxon>Gunneridae</taxon>
        <taxon>Pentapetalae</taxon>
        <taxon>asterids</taxon>
        <taxon>lamiids</taxon>
        <taxon>Gentianales</taxon>
        <taxon>Rubiaceae</taxon>
        <taxon>Rubioideae</taxon>
        <taxon>Spermacoceae</taxon>
        <taxon>Hedyotis-Oldenlandia complex</taxon>
        <taxon>Oldenlandia</taxon>
    </lineage>
</organism>
<dbReference type="EC" id="2.7.11.1" evidence="4"/>
<evidence type="ECO:0000256" key="21">
    <source>
        <dbReference type="ARBA" id="ARBA00048679"/>
    </source>
</evidence>
<evidence type="ECO:0000256" key="23">
    <source>
        <dbReference type="SAM" id="Phobius"/>
    </source>
</evidence>
<evidence type="ECO:0000256" key="7">
    <source>
        <dbReference type="ARBA" id="ARBA00022553"/>
    </source>
</evidence>
<dbReference type="SMART" id="SM00220">
    <property type="entry name" value="S_TKc"/>
    <property type="match status" value="1"/>
</dbReference>
<evidence type="ECO:0000256" key="15">
    <source>
        <dbReference type="ARBA" id="ARBA00022840"/>
    </source>
</evidence>
<dbReference type="SUPFAM" id="SSF52047">
    <property type="entry name" value="RNI-like"/>
    <property type="match status" value="1"/>
</dbReference>
<protein>
    <recommendedName>
        <fullName evidence="4">non-specific serine/threonine protein kinase</fullName>
        <ecNumber evidence="4">2.7.11.1</ecNumber>
    </recommendedName>
</protein>
<comment type="catalytic activity">
    <reaction evidence="21">
        <text>L-seryl-[protein] + ATP = O-phospho-L-seryl-[protein] + ADP + H(+)</text>
        <dbReference type="Rhea" id="RHEA:17989"/>
        <dbReference type="Rhea" id="RHEA-COMP:9863"/>
        <dbReference type="Rhea" id="RHEA-COMP:11604"/>
        <dbReference type="ChEBI" id="CHEBI:15378"/>
        <dbReference type="ChEBI" id="CHEBI:29999"/>
        <dbReference type="ChEBI" id="CHEBI:30616"/>
        <dbReference type="ChEBI" id="CHEBI:83421"/>
        <dbReference type="ChEBI" id="CHEBI:456216"/>
        <dbReference type="EC" id="2.7.11.1"/>
    </reaction>
</comment>
<evidence type="ECO:0000256" key="24">
    <source>
        <dbReference type="SAM" id="SignalP"/>
    </source>
</evidence>
<dbReference type="Pfam" id="PF08263">
    <property type="entry name" value="LRRNT_2"/>
    <property type="match status" value="1"/>
</dbReference>
<evidence type="ECO:0000256" key="22">
    <source>
        <dbReference type="PROSITE-ProRule" id="PRU10141"/>
    </source>
</evidence>
<evidence type="ECO:0000256" key="9">
    <source>
        <dbReference type="ARBA" id="ARBA00022679"/>
    </source>
</evidence>
<evidence type="ECO:0000256" key="1">
    <source>
        <dbReference type="ARBA" id="ARBA00004162"/>
    </source>
</evidence>
<comment type="similarity">
    <text evidence="3">Belongs to the protein kinase superfamily. Ser/Thr protein kinase family.</text>
</comment>
<name>A0AAV1CJ28_OLDCO</name>
<dbReference type="Gene3D" id="3.30.200.20">
    <property type="entry name" value="Phosphorylase Kinase, domain 1"/>
    <property type="match status" value="1"/>
</dbReference>
<dbReference type="InterPro" id="IPR011009">
    <property type="entry name" value="Kinase-like_dom_sf"/>
</dbReference>
<dbReference type="Proteomes" id="UP001161247">
    <property type="component" value="Chromosome 2"/>
</dbReference>
<keyword evidence="10 23" id="KW-0812">Transmembrane</keyword>
<evidence type="ECO:0000256" key="10">
    <source>
        <dbReference type="ARBA" id="ARBA00022692"/>
    </source>
</evidence>
<dbReference type="PANTHER" id="PTHR48053">
    <property type="entry name" value="LEUCINE RICH REPEAT FAMILY PROTEIN, EXPRESSED"/>
    <property type="match status" value="1"/>
</dbReference>
<evidence type="ECO:0000313" key="27">
    <source>
        <dbReference type="Proteomes" id="UP001161247"/>
    </source>
</evidence>
<dbReference type="SMART" id="SM00369">
    <property type="entry name" value="LRR_TYP"/>
    <property type="match status" value="8"/>
</dbReference>
<dbReference type="InterPro" id="IPR032675">
    <property type="entry name" value="LRR_dom_sf"/>
</dbReference>
<dbReference type="AlphaFoldDB" id="A0AAV1CJ28"/>
<dbReference type="InterPro" id="IPR000719">
    <property type="entry name" value="Prot_kinase_dom"/>
</dbReference>
<dbReference type="InterPro" id="IPR051716">
    <property type="entry name" value="Plant_RL_S/T_kinase"/>
</dbReference>
<dbReference type="InterPro" id="IPR017441">
    <property type="entry name" value="Protein_kinase_ATP_BS"/>
</dbReference>
<keyword evidence="17 23" id="KW-0472">Membrane</keyword>
<dbReference type="PROSITE" id="PS00107">
    <property type="entry name" value="PROTEIN_KINASE_ATP"/>
    <property type="match status" value="1"/>
</dbReference>
<evidence type="ECO:0000256" key="19">
    <source>
        <dbReference type="ARBA" id="ARBA00023180"/>
    </source>
</evidence>
<evidence type="ECO:0000256" key="8">
    <source>
        <dbReference type="ARBA" id="ARBA00022614"/>
    </source>
</evidence>
<dbReference type="InterPro" id="IPR003591">
    <property type="entry name" value="Leu-rich_rpt_typical-subtyp"/>
</dbReference>
<keyword evidence="11 24" id="KW-0732">Signal</keyword>
<dbReference type="FunFam" id="3.80.10.10:FF:000095">
    <property type="entry name" value="LRR receptor-like serine/threonine-protein kinase GSO1"/>
    <property type="match status" value="1"/>
</dbReference>
<keyword evidence="19" id="KW-0325">Glycoprotein</keyword>
<dbReference type="PANTHER" id="PTHR48053:SF47">
    <property type="entry name" value="RECEPTOR KINASE-LIKE PROTEIN XA21"/>
    <property type="match status" value="1"/>
</dbReference>
<dbReference type="FunFam" id="3.30.200.20:FF:000661">
    <property type="entry name" value="Serine-threonine protein kinase plant-type"/>
    <property type="match status" value="1"/>
</dbReference>
<dbReference type="Gene3D" id="1.10.510.10">
    <property type="entry name" value="Transferase(Phosphotransferase) domain 1"/>
    <property type="match status" value="1"/>
</dbReference>
<evidence type="ECO:0000256" key="12">
    <source>
        <dbReference type="ARBA" id="ARBA00022737"/>
    </source>
</evidence>
<keyword evidence="16 23" id="KW-1133">Transmembrane helix</keyword>
<dbReference type="Pfam" id="PF00560">
    <property type="entry name" value="LRR_1"/>
    <property type="match status" value="7"/>
</dbReference>
<dbReference type="FunFam" id="1.10.510.10:FF:000358">
    <property type="entry name" value="Putative leucine-rich repeat receptor-like serine/threonine-protein kinase"/>
    <property type="match status" value="1"/>
</dbReference>
<feature type="domain" description="Protein kinase" evidence="25">
    <location>
        <begin position="806"/>
        <end position="1085"/>
    </location>
</feature>
<keyword evidence="7" id="KW-0597">Phosphoprotein</keyword>
<dbReference type="GO" id="GO:0005886">
    <property type="term" value="C:plasma membrane"/>
    <property type="evidence" value="ECO:0007669"/>
    <property type="project" value="UniProtKB-SubCell"/>
</dbReference>
<feature type="transmembrane region" description="Helical" evidence="23">
    <location>
        <begin position="749"/>
        <end position="770"/>
    </location>
</feature>
<feature type="chain" id="PRO_5043516478" description="non-specific serine/threonine protein kinase" evidence="24">
    <location>
        <begin position="28"/>
        <end position="1092"/>
    </location>
</feature>
<dbReference type="SUPFAM" id="SSF52058">
    <property type="entry name" value="L domain-like"/>
    <property type="match status" value="1"/>
</dbReference>
<evidence type="ECO:0000256" key="4">
    <source>
        <dbReference type="ARBA" id="ARBA00012513"/>
    </source>
</evidence>
<dbReference type="InterPro" id="IPR013210">
    <property type="entry name" value="LRR_N_plant-typ"/>
</dbReference>
<evidence type="ECO:0000256" key="14">
    <source>
        <dbReference type="ARBA" id="ARBA00022777"/>
    </source>
</evidence>
<keyword evidence="14" id="KW-0418">Kinase</keyword>
<dbReference type="GO" id="GO:0051707">
    <property type="term" value="P:response to other organism"/>
    <property type="evidence" value="ECO:0007669"/>
    <property type="project" value="UniProtKB-ARBA"/>
</dbReference>
<dbReference type="GO" id="GO:0004674">
    <property type="term" value="F:protein serine/threonine kinase activity"/>
    <property type="evidence" value="ECO:0007669"/>
    <property type="project" value="UniProtKB-KW"/>
</dbReference>
<evidence type="ECO:0000256" key="16">
    <source>
        <dbReference type="ARBA" id="ARBA00022989"/>
    </source>
</evidence>
<keyword evidence="5" id="KW-1003">Cell membrane</keyword>
<dbReference type="GO" id="GO:0006952">
    <property type="term" value="P:defense response"/>
    <property type="evidence" value="ECO:0007669"/>
    <property type="project" value="UniProtKB-ARBA"/>
</dbReference>
<comment type="subcellular location">
    <subcellularLocation>
        <location evidence="1">Cell membrane</location>
        <topology evidence="1">Single-pass membrane protein</topology>
    </subcellularLocation>
    <subcellularLocation>
        <location evidence="2">Membrane</location>
        <topology evidence="2">Single-pass type I membrane protein</topology>
    </subcellularLocation>
</comment>
<evidence type="ECO:0000259" key="25">
    <source>
        <dbReference type="SMART" id="SM00220"/>
    </source>
</evidence>
<evidence type="ECO:0000256" key="3">
    <source>
        <dbReference type="ARBA" id="ARBA00008684"/>
    </source>
</evidence>
<evidence type="ECO:0000256" key="2">
    <source>
        <dbReference type="ARBA" id="ARBA00004479"/>
    </source>
</evidence>
<dbReference type="FunFam" id="3.80.10.10:FF:000317">
    <property type="entry name" value="Inactive leucine-rich repeat receptor-like protein kinase"/>
    <property type="match status" value="1"/>
</dbReference>
<keyword evidence="15 22" id="KW-0067">ATP-binding</keyword>
<dbReference type="Gene3D" id="3.80.10.10">
    <property type="entry name" value="Ribonuclease Inhibitor"/>
    <property type="match status" value="4"/>
</dbReference>
<dbReference type="PROSITE" id="PS00108">
    <property type="entry name" value="PROTEIN_KINASE_ST"/>
    <property type="match status" value="1"/>
</dbReference>
<dbReference type="EMBL" id="OX459119">
    <property type="protein sequence ID" value="CAI9095048.1"/>
    <property type="molecule type" value="Genomic_DNA"/>
</dbReference>
<evidence type="ECO:0000256" key="20">
    <source>
        <dbReference type="ARBA" id="ARBA00047899"/>
    </source>
</evidence>
<sequence length="1092" mass="120998">MTSVQKHFSLSSLYLLLFSCFLTVSSSITTITNITTDQLALLALKSQITESSSTQILAKNWTMDSPVCSWIGVSCGSQNRRVTALDLSNMNLTGTLLPHLGNLTFLVSLNLSANNFNGELPDEFSRFRRLKALNLSLNHLNGQFPQWIGSLEELEYFSVFNNSFTGEIPESISNMSKLTAFVASYNKLQGKIPQEIFNMSVLERISLSANSFSSGSSLPDNLCHLLPVLKRLDLKGAGLTGQIPSTIGLCSQLQRLVLPSNSLNGLIPREIGLLKGVFLLDLGNNRLEGAIPREIGNMSLLQILNIDNNNLTGVIPEEIGKLSSIQQIYLGNNTLTGSIPANIFNLSAVMWIDLRRNNLFGNLPSTMGYTLPSLRELYLGSNMISGVLPNSISNCSNLSVLELFENHFSGPIPNFLGDLPFLRCLHLQNNKFTREPSSQVLNFMISLANSKSLQDLTLDDNPLDGFLPDSPGNTSSALERVYASNCKIKGAIPNWMGNFGSLHTLVLVNNEITGSFPNSMRSLQNLQRVNFRGNKMSISLDFFCAFPQLGYLSLGENLIIGGVIPDCLAYNTSMRNLYLSSTGLNTTLPMSIWNLKDLLELNLSSNSLSGSLPPEISNLKMATRIDFSRNYFCGKIPSTIEGLQSLQNFSLAHNQLEGQIPETIGEMLSLEWLDLSYNRLSGPLPMSLEKLQDLTFFNVSYNKLSGEIPSVRPFTNLPAESFISNRALCGDQRFNVPPCRHPSGNKQKLLIILVVVAIIAGIMCIVLIFLKCGRKVKAANGDEKGTQPDSEDRISYYKLLKATEGYNQNNLLGIGSFGSVHKGTLEDGTIVAVKVFNLHSEGSFESFDTECEVLRNLRHRNLTKVISSCSNHDFKALVLEYMSNGNLDRWLYSANCFLNVKQRLDILIDVACALQYLHCGYSTTIAHCDLKPSNVLLDQEMTAHVSDFGMAKLLGHEDGITYTKTLSTLWYVAPEYASEGLISTRCDIYSFGIMMMEVFTGRHPSNEMFGENMSLRSWVLESMPDRLSNVISADLLSTFEKHFSEMLDGICSIMNVALICTHVNPRERSNIEEVLASLNKIRRQLLPYMVEE</sequence>
<dbReference type="GO" id="GO:0005524">
    <property type="term" value="F:ATP binding"/>
    <property type="evidence" value="ECO:0007669"/>
    <property type="project" value="UniProtKB-UniRule"/>
</dbReference>
<accession>A0AAV1CJ28</accession>
<gene>
    <name evidence="26" type="ORF">OLC1_LOCUS6101</name>
</gene>
<keyword evidence="13 22" id="KW-0547">Nucleotide-binding</keyword>
<keyword evidence="18" id="KW-0675">Receptor</keyword>
<dbReference type="InterPro" id="IPR001611">
    <property type="entry name" value="Leu-rich_rpt"/>
</dbReference>
<keyword evidence="27" id="KW-1185">Reference proteome</keyword>
<dbReference type="Pfam" id="PF00069">
    <property type="entry name" value="Pkinase"/>
    <property type="match status" value="1"/>
</dbReference>
<evidence type="ECO:0000256" key="11">
    <source>
        <dbReference type="ARBA" id="ARBA00022729"/>
    </source>
</evidence>
<keyword evidence="12" id="KW-0677">Repeat</keyword>
<dbReference type="InterPro" id="IPR055414">
    <property type="entry name" value="LRR_R13L4/SHOC2-like"/>
</dbReference>